<evidence type="ECO:0000256" key="2">
    <source>
        <dbReference type="SAM" id="Phobius"/>
    </source>
</evidence>
<feature type="region of interest" description="Disordered" evidence="1">
    <location>
        <begin position="1"/>
        <end position="22"/>
    </location>
</feature>
<keyword evidence="2" id="KW-1133">Transmembrane helix</keyword>
<evidence type="ECO:0000313" key="4">
    <source>
        <dbReference type="Proteomes" id="UP001597214"/>
    </source>
</evidence>
<accession>A0ABW4LU48</accession>
<comment type="caution">
    <text evidence="3">The sequence shown here is derived from an EMBL/GenBank/DDBJ whole genome shotgun (WGS) entry which is preliminary data.</text>
</comment>
<evidence type="ECO:0008006" key="5">
    <source>
        <dbReference type="Google" id="ProtNLM"/>
    </source>
</evidence>
<proteinExistence type="predicted"/>
<keyword evidence="2" id="KW-0812">Transmembrane</keyword>
<name>A0ABW4LU48_9BACI</name>
<organism evidence="3 4">
    <name type="scientific">Bacillus salitolerans</name>
    <dbReference type="NCBI Taxonomy" id="1437434"/>
    <lineage>
        <taxon>Bacteria</taxon>
        <taxon>Bacillati</taxon>
        <taxon>Bacillota</taxon>
        <taxon>Bacilli</taxon>
        <taxon>Bacillales</taxon>
        <taxon>Bacillaceae</taxon>
        <taxon>Bacillus</taxon>
    </lineage>
</organism>
<reference evidence="4" key="1">
    <citation type="journal article" date="2019" name="Int. J. Syst. Evol. Microbiol.">
        <title>The Global Catalogue of Microorganisms (GCM) 10K type strain sequencing project: providing services to taxonomists for standard genome sequencing and annotation.</title>
        <authorList>
            <consortium name="The Broad Institute Genomics Platform"/>
            <consortium name="The Broad Institute Genome Sequencing Center for Infectious Disease"/>
            <person name="Wu L."/>
            <person name="Ma J."/>
        </authorList>
    </citation>
    <scope>NUCLEOTIDE SEQUENCE [LARGE SCALE GENOMIC DNA]</scope>
    <source>
        <strain evidence="4">CCUG 49339</strain>
    </source>
</reference>
<gene>
    <name evidence="3" type="ORF">ACFSCX_16725</name>
</gene>
<sequence>MAKEPIDQQLKKSLLKGTEHSGSLKDDIWNQIEKRIQEEAPVKEHAPRRYTEPKPKKQWGRISFISSIAAAIIMVLLATTTETGMALVSQMKEWFVPEKTIEIELEGMKEDSNVTVHEGTSNYVIYFDEERYKLIQVEGNDRIVLKEELDERYPEVYMEISQVKQSPDKVIQVLQNRLKEEGMIEIPDAKEVEEPVNGWMVYGIGGSGGTEWDDPMIRYYVFDNGQNGSFIVKQKFFLEAEEGHGVRFDQIVKELHIVEDVES</sequence>
<evidence type="ECO:0000256" key="1">
    <source>
        <dbReference type="SAM" id="MobiDB-lite"/>
    </source>
</evidence>
<dbReference type="RefSeq" id="WP_377929387.1">
    <property type="nucleotide sequence ID" value="NZ_JBHUEM010000039.1"/>
</dbReference>
<dbReference type="Proteomes" id="UP001597214">
    <property type="component" value="Unassembled WGS sequence"/>
</dbReference>
<feature type="compositionally biased region" description="Basic and acidic residues" evidence="1">
    <location>
        <begin position="1"/>
        <end position="10"/>
    </location>
</feature>
<protein>
    <recommendedName>
        <fullName evidence="5">DUF4367 domain-containing protein</fullName>
    </recommendedName>
</protein>
<keyword evidence="4" id="KW-1185">Reference proteome</keyword>
<evidence type="ECO:0000313" key="3">
    <source>
        <dbReference type="EMBL" id="MFD1738173.1"/>
    </source>
</evidence>
<keyword evidence="2" id="KW-0472">Membrane</keyword>
<dbReference type="EMBL" id="JBHUEM010000039">
    <property type="protein sequence ID" value="MFD1738173.1"/>
    <property type="molecule type" value="Genomic_DNA"/>
</dbReference>
<feature type="transmembrane region" description="Helical" evidence="2">
    <location>
        <begin position="59"/>
        <end position="79"/>
    </location>
</feature>